<dbReference type="Gene3D" id="3.30.450.40">
    <property type="match status" value="1"/>
</dbReference>
<dbReference type="GO" id="GO:0045892">
    <property type="term" value="P:negative regulation of DNA-templated transcription"/>
    <property type="evidence" value="ECO:0007669"/>
    <property type="project" value="TreeGrafter"/>
</dbReference>
<dbReference type="Pfam" id="PF01614">
    <property type="entry name" value="IclR_C"/>
    <property type="match status" value="1"/>
</dbReference>
<dbReference type="AlphaFoldDB" id="A0A7S9D736"/>
<evidence type="ECO:0000259" key="4">
    <source>
        <dbReference type="PROSITE" id="PS51077"/>
    </source>
</evidence>
<feature type="domain" description="HTH iclR-type" evidence="4">
    <location>
        <begin position="14"/>
        <end position="74"/>
    </location>
</feature>
<dbReference type="InterPro" id="IPR050707">
    <property type="entry name" value="HTH_MetabolicPath_Reg"/>
</dbReference>
<accession>A0A7S9D736</accession>
<evidence type="ECO:0000256" key="2">
    <source>
        <dbReference type="ARBA" id="ARBA00023125"/>
    </source>
</evidence>
<dbReference type="InterPro" id="IPR005471">
    <property type="entry name" value="Tscrpt_reg_IclR_N"/>
</dbReference>
<gene>
    <name evidence="6" type="ORF">IC761_03690</name>
</gene>
<keyword evidence="3" id="KW-0804">Transcription</keyword>
<dbReference type="Proteomes" id="UP000594621">
    <property type="component" value="Chromosome"/>
</dbReference>
<sequence>MDNPTPEGRDKEQLSSFIRGLAVIEIFSERRRRLSITEVAEAVSTTKATARRVLRSLVASGYADFDGHTFDLTPRVLRLGYAYLSSQTIVQLAEPVLRELRSKSGLSALMSVLDGEEIVIVARAPADQLVTIRSEIGNRLPAFCTSMGRAILSGLPDAEMVRIIRSKRTKPLTPKTETDPKRLIAVVKEIQRSGYSLVDQEIENGLVSMAMPVRNARVGRRYAVCVSAHTSQMSAKDMRSKVLNYLREAVRTLDTAG</sequence>
<protein>
    <submittedName>
        <fullName evidence="6">Helix-turn-helix domain-containing protein</fullName>
    </submittedName>
</protein>
<evidence type="ECO:0000313" key="6">
    <source>
        <dbReference type="EMBL" id="QPF92408.1"/>
    </source>
</evidence>
<dbReference type="SUPFAM" id="SSF55781">
    <property type="entry name" value="GAF domain-like"/>
    <property type="match status" value="1"/>
</dbReference>
<proteinExistence type="predicted"/>
<dbReference type="InterPro" id="IPR014757">
    <property type="entry name" value="Tscrpt_reg_IclR_C"/>
</dbReference>
<dbReference type="InterPro" id="IPR036390">
    <property type="entry name" value="WH_DNA-bd_sf"/>
</dbReference>
<dbReference type="InterPro" id="IPR036388">
    <property type="entry name" value="WH-like_DNA-bd_sf"/>
</dbReference>
<evidence type="ECO:0000313" key="7">
    <source>
        <dbReference type="Proteomes" id="UP000594621"/>
    </source>
</evidence>
<dbReference type="GO" id="GO:0003700">
    <property type="term" value="F:DNA-binding transcription factor activity"/>
    <property type="evidence" value="ECO:0007669"/>
    <property type="project" value="TreeGrafter"/>
</dbReference>
<evidence type="ECO:0000256" key="1">
    <source>
        <dbReference type="ARBA" id="ARBA00023015"/>
    </source>
</evidence>
<dbReference type="PROSITE" id="PS51077">
    <property type="entry name" value="HTH_ICLR"/>
    <property type="match status" value="1"/>
</dbReference>
<dbReference type="RefSeq" id="WP_195801946.1">
    <property type="nucleotide sequence ID" value="NZ_CP061379.1"/>
</dbReference>
<evidence type="ECO:0000256" key="3">
    <source>
        <dbReference type="ARBA" id="ARBA00023163"/>
    </source>
</evidence>
<keyword evidence="1" id="KW-0805">Transcription regulation</keyword>
<keyword evidence="2" id="KW-0238">DNA-binding</keyword>
<dbReference type="PANTHER" id="PTHR30136">
    <property type="entry name" value="HELIX-TURN-HELIX TRANSCRIPTIONAL REGULATOR, ICLR FAMILY"/>
    <property type="match status" value="1"/>
</dbReference>
<dbReference type="InterPro" id="IPR029016">
    <property type="entry name" value="GAF-like_dom_sf"/>
</dbReference>
<dbReference type="Pfam" id="PF09339">
    <property type="entry name" value="HTH_IclR"/>
    <property type="match status" value="1"/>
</dbReference>
<dbReference type="PANTHER" id="PTHR30136:SF34">
    <property type="entry name" value="TRANSCRIPTIONAL REGULATOR"/>
    <property type="match status" value="1"/>
</dbReference>
<dbReference type="PROSITE" id="PS51078">
    <property type="entry name" value="ICLR_ED"/>
    <property type="match status" value="1"/>
</dbReference>
<evidence type="ECO:0000259" key="5">
    <source>
        <dbReference type="PROSITE" id="PS51078"/>
    </source>
</evidence>
<reference evidence="6 7" key="1">
    <citation type="submission" date="2020-09" db="EMBL/GenBank/DDBJ databases">
        <title>Complete genomes of bradyrhizobia occurring on native shrubby legumes in Australia.</title>
        <authorList>
            <person name="Lafay B."/>
        </authorList>
    </citation>
    <scope>NUCLEOTIDE SEQUENCE [LARGE SCALE GENOMIC DNA]</scope>
    <source>
        <strain evidence="6 7">BDV5040</strain>
    </source>
</reference>
<dbReference type="SMART" id="SM00346">
    <property type="entry name" value="HTH_ICLR"/>
    <property type="match status" value="1"/>
</dbReference>
<dbReference type="EMBL" id="CP061379">
    <property type="protein sequence ID" value="QPF92408.1"/>
    <property type="molecule type" value="Genomic_DNA"/>
</dbReference>
<dbReference type="GO" id="GO:0003677">
    <property type="term" value="F:DNA binding"/>
    <property type="evidence" value="ECO:0007669"/>
    <property type="project" value="UniProtKB-KW"/>
</dbReference>
<keyword evidence="7" id="KW-1185">Reference proteome</keyword>
<organism evidence="6 7">
    <name type="scientific">Bradyrhizobium commune</name>
    <dbReference type="NCBI Taxonomy" id="83627"/>
    <lineage>
        <taxon>Bacteria</taxon>
        <taxon>Pseudomonadati</taxon>
        <taxon>Pseudomonadota</taxon>
        <taxon>Alphaproteobacteria</taxon>
        <taxon>Hyphomicrobiales</taxon>
        <taxon>Nitrobacteraceae</taxon>
        <taxon>Bradyrhizobium</taxon>
    </lineage>
</organism>
<dbReference type="SUPFAM" id="SSF46785">
    <property type="entry name" value="Winged helix' DNA-binding domain"/>
    <property type="match status" value="1"/>
</dbReference>
<name>A0A7S9D736_9BRAD</name>
<feature type="domain" description="IclR-ED" evidence="5">
    <location>
        <begin position="75"/>
        <end position="257"/>
    </location>
</feature>
<dbReference type="KEGG" id="bcou:IC761_03690"/>
<dbReference type="Gene3D" id="1.10.10.10">
    <property type="entry name" value="Winged helix-like DNA-binding domain superfamily/Winged helix DNA-binding domain"/>
    <property type="match status" value="1"/>
</dbReference>